<dbReference type="EMBL" id="JBHSPH010000009">
    <property type="protein sequence ID" value="MFC5864306.1"/>
    <property type="molecule type" value="Genomic_DNA"/>
</dbReference>
<evidence type="ECO:0000313" key="3">
    <source>
        <dbReference type="Proteomes" id="UP001596091"/>
    </source>
</evidence>
<gene>
    <name evidence="2" type="ORF">ACFPT7_18515</name>
</gene>
<organism evidence="2 3">
    <name type="scientific">Acidicapsa dinghuensis</name>
    <dbReference type="NCBI Taxonomy" id="2218256"/>
    <lineage>
        <taxon>Bacteria</taxon>
        <taxon>Pseudomonadati</taxon>
        <taxon>Acidobacteriota</taxon>
        <taxon>Terriglobia</taxon>
        <taxon>Terriglobales</taxon>
        <taxon>Acidobacteriaceae</taxon>
        <taxon>Acidicapsa</taxon>
    </lineage>
</organism>
<dbReference type="InterPro" id="IPR000600">
    <property type="entry name" value="ROK"/>
</dbReference>
<protein>
    <submittedName>
        <fullName evidence="2">ROK family protein</fullName>
    </submittedName>
</protein>
<dbReference type="Gene3D" id="3.30.420.40">
    <property type="match status" value="2"/>
</dbReference>
<name>A0ABW1EJ45_9BACT</name>
<sequence>MNHPQQFVLVYDVGGSHISAAVCESESFRLRGLSQAPLPSEGSGHISAASFGRLIHTLGETAAASAQIPLSNISGASLAMPGPFDYENGISQMKHKLPALFGVDLKSALATRFGWQPSALRFVNDAAAFLLGEMGAGAARGFDRAIGITLGTGIGCAFGIHNDKGSHIAIPSDQPNGDPGVPPGGEIWNLPYNNATVEDFVSTRFLRGQYQVFTGVEAEVSAIADKAKGDHPCPEPPAILPPEDPFAAHCRAREAFRDFGRHLGLALDQHCAAFHPDVIVFGGGISRAHHLFLPAARRAMTGIHAELVISRLMDEAPLTGAGVRWFTAQAMA</sequence>
<dbReference type="Proteomes" id="UP001596091">
    <property type="component" value="Unassembled WGS sequence"/>
</dbReference>
<keyword evidence="3" id="KW-1185">Reference proteome</keyword>
<dbReference type="PANTHER" id="PTHR18964:SF149">
    <property type="entry name" value="BIFUNCTIONAL UDP-N-ACETYLGLUCOSAMINE 2-EPIMERASE_N-ACETYLMANNOSAMINE KINASE"/>
    <property type="match status" value="1"/>
</dbReference>
<evidence type="ECO:0000256" key="1">
    <source>
        <dbReference type="ARBA" id="ARBA00006479"/>
    </source>
</evidence>
<proteinExistence type="inferred from homology"/>
<accession>A0ABW1EJ45</accession>
<dbReference type="PANTHER" id="PTHR18964">
    <property type="entry name" value="ROK (REPRESSOR, ORF, KINASE) FAMILY"/>
    <property type="match status" value="1"/>
</dbReference>
<comment type="similarity">
    <text evidence="1">Belongs to the ROK (NagC/XylR) family.</text>
</comment>
<dbReference type="Pfam" id="PF00480">
    <property type="entry name" value="ROK"/>
    <property type="match status" value="2"/>
</dbReference>
<dbReference type="InterPro" id="IPR043129">
    <property type="entry name" value="ATPase_NBD"/>
</dbReference>
<evidence type="ECO:0000313" key="2">
    <source>
        <dbReference type="EMBL" id="MFC5864306.1"/>
    </source>
</evidence>
<reference evidence="3" key="1">
    <citation type="journal article" date="2019" name="Int. J. Syst. Evol. Microbiol.">
        <title>The Global Catalogue of Microorganisms (GCM) 10K type strain sequencing project: providing services to taxonomists for standard genome sequencing and annotation.</title>
        <authorList>
            <consortium name="The Broad Institute Genomics Platform"/>
            <consortium name="The Broad Institute Genome Sequencing Center for Infectious Disease"/>
            <person name="Wu L."/>
            <person name="Ma J."/>
        </authorList>
    </citation>
    <scope>NUCLEOTIDE SEQUENCE [LARGE SCALE GENOMIC DNA]</scope>
    <source>
        <strain evidence="3">JCM 4087</strain>
    </source>
</reference>
<comment type="caution">
    <text evidence="2">The sequence shown here is derived from an EMBL/GenBank/DDBJ whole genome shotgun (WGS) entry which is preliminary data.</text>
</comment>
<dbReference type="RefSeq" id="WP_263342039.1">
    <property type="nucleotide sequence ID" value="NZ_JAGSYH010000009.1"/>
</dbReference>
<dbReference type="CDD" id="cd23763">
    <property type="entry name" value="ASKHA_ATPase_ROK"/>
    <property type="match status" value="1"/>
</dbReference>
<dbReference type="SUPFAM" id="SSF53067">
    <property type="entry name" value="Actin-like ATPase domain"/>
    <property type="match status" value="1"/>
</dbReference>